<comment type="caution">
    <text evidence="5">The sequence shown here is derived from an EMBL/GenBank/DDBJ whole genome shotgun (WGS) entry which is preliminary data.</text>
</comment>
<dbReference type="Pfam" id="PF07727">
    <property type="entry name" value="RVT_2"/>
    <property type="match status" value="1"/>
</dbReference>
<reference evidence="5" key="1">
    <citation type="journal article" date="2019" name="Sci. Rep.">
        <title>Draft genome of Tanacetum cinerariifolium, the natural source of mosquito coil.</title>
        <authorList>
            <person name="Yamashiro T."/>
            <person name="Shiraishi A."/>
            <person name="Satake H."/>
            <person name="Nakayama K."/>
        </authorList>
    </citation>
    <scope>NUCLEOTIDE SEQUENCE</scope>
</reference>
<feature type="domain" description="Integrase catalytic" evidence="4">
    <location>
        <begin position="566"/>
        <end position="730"/>
    </location>
</feature>
<accession>A0A6L2MX73</accession>
<protein>
    <submittedName>
        <fullName evidence="5">Retrovirus-related Pol polyprotein from transposon TNT 1-94</fullName>
    </submittedName>
</protein>
<dbReference type="GO" id="GO:0046872">
    <property type="term" value="F:metal ion binding"/>
    <property type="evidence" value="ECO:0007669"/>
    <property type="project" value="UniProtKB-KW"/>
</dbReference>
<dbReference type="GO" id="GO:0003676">
    <property type="term" value="F:nucleic acid binding"/>
    <property type="evidence" value="ECO:0007669"/>
    <property type="project" value="InterPro"/>
</dbReference>
<dbReference type="InterPro" id="IPR013103">
    <property type="entry name" value="RVT_2"/>
</dbReference>
<evidence type="ECO:0000256" key="2">
    <source>
        <dbReference type="ARBA" id="ARBA00022801"/>
    </source>
</evidence>
<proteinExistence type="predicted"/>
<feature type="region of interest" description="Disordered" evidence="3">
    <location>
        <begin position="947"/>
        <end position="1069"/>
    </location>
</feature>
<dbReference type="InterPro" id="IPR036397">
    <property type="entry name" value="RNaseH_sf"/>
</dbReference>
<keyword evidence="1" id="KW-0479">Metal-binding</keyword>
<dbReference type="GO" id="GO:0016787">
    <property type="term" value="F:hydrolase activity"/>
    <property type="evidence" value="ECO:0007669"/>
    <property type="project" value="UniProtKB-KW"/>
</dbReference>
<dbReference type="InterPro" id="IPR012337">
    <property type="entry name" value="RNaseH-like_sf"/>
</dbReference>
<dbReference type="PANTHER" id="PTHR42648:SF32">
    <property type="entry name" value="RIBONUCLEASE H-LIKE DOMAIN, GAG-PRE-INTEGRASE DOMAIN PROTEIN-RELATED"/>
    <property type="match status" value="1"/>
</dbReference>
<feature type="region of interest" description="Disordered" evidence="3">
    <location>
        <begin position="1298"/>
        <end position="1365"/>
    </location>
</feature>
<sequence length="1567" mass="178328">MLMQGTSLTKQEMECKLYDAFDKFAYQKGETLRDFYLIFSLLLNDINMYNMKLEQFQVNMKFLNRLPPEWSKFVTDVKLERECKLYDAFDNFAYQKGETLCDFYLKVSLLLNDMNMYNMKLEQFQVNMKFLNTLPPEWSKFVTDVKLFVSQGSSSSNLLISYPMNDTSSTVNHNAYIASATPIDYALIAHHPSEFSTPETGLVVPVFQKRDDPIDAINHMMSFLTSVVTSRGGRIICQLVHRDRLHQDQEEHLEGKGMVQGQKSSTNQTVITTNAVYQADDLDAYDLDCDELNSAKVALMANLSHYGSDNLAEVKEQNNIVFKRSQSAQTVHMLTKPHVFYNHSLRQALGFQNPCYLKKAQQLKPKLYDGCVIEKPEAIVVPDTEETLMLAEESHSKMIEKQNDPQMIEKKVITKPINYAIINQLLIDFETRFVPQTESSAEQAFWSQYSVQTDEPNLSGTTIVEVPKELPKVSMVNSCLKKLKFHLASFDMVVKERTTATAITDGMWGFEHTKIAFCDDLIKKVNLKSAEVSDLNASLQEKVLVITTLKVQLDKLKGKAVLTEAVSLNPIDPELLKVDVAPLVPKLCKIRTAHTDYIRENVESKRLLSLLNTSLVYACCPNHPLVRLKVPVCRIQTDNGTEFVNQTLREYYEEVGISNETSVARSPQQNGVVERRNRTLIEEACTMLIYTQAPLFLWAEAMATTCFTQNHSIIRLQHGKTPPVSTRLQLHEQALFCYYDAFLTSVEPKTYKEALTQSCWIEAMQEELNEFECLENKARLVVRGYRQEERIDFEELFAPVARLEAIRIFLAYAVHKNMVVYQMDVKTAFLNDNLREDVHVSQPNGFVDQDNPNHVYKLKKALYRLKQAPRAWFDMLSSFLLSQEFSKGSVDPTLFIRKNGNDLLLVQIYVNDIIFVAPTLKLFATSPTDPTEVERTEAEQLKIVLRRSRQETHISQHGGFSTDEGTGSKLGVLDVPSDDSDEEISRNSFDDEDVDAQGKDRDDDEGKKNDESDDGKDDDDDDNDDEEEIAKIDEPKDRESESKDNGNGKEDQGLRISEEERIHEEEEADELYRDVDINQGRGLQVSQDIDDSHVTLTPVHSDGQQESSLTSSFVTSLLNLIINPGMESIFTTASSFVTPLPSPTSTMTPSIITTTRTASQPPIPPTPILSKVLQNLPTFQSEMTKAVREVVHIQTDQLQDSLQRENDEFLKTINDNMKKIIKEQAEVLTRSSYSSRTSYAVAADLSEMELKKILIDKMEGNKPIQRSKEQQNLYKALVDAYEADKTILDSYGESTILKRRREDDDDQEGPSIGSDRGSKRQRECGENASASTPSEPATRSAGGSPTGTQSRQMSASESVFAEEPVQTTCQMDEPSHSVFETAVQGSAQSWISKLVKQADARSSFNELLNTSLDFSNFIMNRLDIDTLTPELLAGPTYELMRGSCNSLTELEYHLEEVYKATTNQLDWDNPEGVSSRKYTTSVTKIKAADYGHIKWIEDLLPRTMWIQEPLNYDKQALWGVSYWGRKRQQFYRFTVNRESALDVYSKRRIIDVTYLKIVEWHNYKHLD</sequence>
<dbReference type="PANTHER" id="PTHR42648">
    <property type="entry name" value="TRANSPOSASE, PUTATIVE-RELATED"/>
    <property type="match status" value="1"/>
</dbReference>
<feature type="compositionally biased region" description="Polar residues" evidence="3">
    <location>
        <begin position="1328"/>
        <end position="1357"/>
    </location>
</feature>
<dbReference type="GO" id="GO:0015074">
    <property type="term" value="P:DNA integration"/>
    <property type="evidence" value="ECO:0007669"/>
    <property type="project" value="InterPro"/>
</dbReference>
<dbReference type="InterPro" id="IPR039537">
    <property type="entry name" value="Retrotran_Ty1/copia-like"/>
</dbReference>
<organism evidence="5">
    <name type="scientific">Tanacetum cinerariifolium</name>
    <name type="common">Dalmatian daisy</name>
    <name type="synonym">Chrysanthemum cinerariifolium</name>
    <dbReference type="NCBI Taxonomy" id="118510"/>
    <lineage>
        <taxon>Eukaryota</taxon>
        <taxon>Viridiplantae</taxon>
        <taxon>Streptophyta</taxon>
        <taxon>Embryophyta</taxon>
        <taxon>Tracheophyta</taxon>
        <taxon>Spermatophyta</taxon>
        <taxon>Magnoliopsida</taxon>
        <taxon>eudicotyledons</taxon>
        <taxon>Gunneridae</taxon>
        <taxon>Pentapetalae</taxon>
        <taxon>asterids</taxon>
        <taxon>campanulids</taxon>
        <taxon>Asterales</taxon>
        <taxon>Asteraceae</taxon>
        <taxon>Asteroideae</taxon>
        <taxon>Anthemideae</taxon>
        <taxon>Anthemidinae</taxon>
        <taxon>Tanacetum</taxon>
    </lineage>
</organism>
<dbReference type="SUPFAM" id="SSF53098">
    <property type="entry name" value="Ribonuclease H-like"/>
    <property type="match status" value="1"/>
</dbReference>
<feature type="compositionally biased region" description="Polar residues" evidence="3">
    <location>
        <begin position="955"/>
        <end position="965"/>
    </location>
</feature>
<evidence type="ECO:0000256" key="3">
    <source>
        <dbReference type="SAM" id="MobiDB-lite"/>
    </source>
</evidence>
<feature type="compositionally biased region" description="Basic and acidic residues" evidence="3">
    <location>
        <begin position="1316"/>
        <end position="1325"/>
    </location>
</feature>
<name>A0A6L2MX73_TANCI</name>
<feature type="compositionally biased region" description="Basic and acidic residues" evidence="3">
    <location>
        <begin position="996"/>
        <end position="1010"/>
    </location>
</feature>
<evidence type="ECO:0000313" key="5">
    <source>
        <dbReference type="EMBL" id="GEU78588.1"/>
    </source>
</evidence>
<feature type="compositionally biased region" description="Acidic residues" evidence="3">
    <location>
        <begin position="1011"/>
        <end position="1028"/>
    </location>
</feature>
<dbReference type="PROSITE" id="PS50994">
    <property type="entry name" value="INTEGRASE"/>
    <property type="match status" value="1"/>
</dbReference>
<dbReference type="Gene3D" id="3.30.420.10">
    <property type="entry name" value="Ribonuclease H-like superfamily/Ribonuclease H"/>
    <property type="match status" value="1"/>
</dbReference>
<dbReference type="InterPro" id="IPR001584">
    <property type="entry name" value="Integrase_cat-core"/>
</dbReference>
<gene>
    <name evidence="5" type="ORF">Tci_050566</name>
</gene>
<evidence type="ECO:0000256" key="1">
    <source>
        <dbReference type="ARBA" id="ARBA00022723"/>
    </source>
</evidence>
<feature type="compositionally biased region" description="Basic and acidic residues" evidence="3">
    <location>
        <begin position="1029"/>
        <end position="1069"/>
    </location>
</feature>
<dbReference type="EMBL" id="BKCJ010007704">
    <property type="protein sequence ID" value="GEU78588.1"/>
    <property type="molecule type" value="Genomic_DNA"/>
</dbReference>
<keyword evidence="2" id="KW-0378">Hydrolase</keyword>
<evidence type="ECO:0000259" key="4">
    <source>
        <dbReference type="PROSITE" id="PS50994"/>
    </source>
</evidence>